<feature type="region of interest" description="Disordered" evidence="6">
    <location>
        <begin position="274"/>
        <end position="316"/>
    </location>
</feature>
<dbReference type="EMBL" id="CP014503">
    <property type="protein sequence ID" value="ANB15423.1"/>
    <property type="molecule type" value="Genomic_DNA"/>
</dbReference>
<reference evidence="8 9" key="1">
    <citation type="submission" date="2016-02" db="EMBL/GenBank/DDBJ databases">
        <title>Complete genome sequence and transcriptome regulation of the pentose utilising yeast Sugiyamaella lignohabitans.</title>
        <authorList>
            <person name="Bellasio M."/>
            <person name="Peymann A."/>
            <person name="Valli M."/>
            <person name="Sipitzky M."/>
            <person name="Graf A."/>
            <person name="Sauer M."/>
            <person name="Marx H."/>
            <person name="Mattanovich D."/>
        </authorList>
    </citation>
    <scope>NUCLEOTIDE SEQUENCE [LARGE SCALE GENOMIC DNA]</scope>
    <source>
        <strain evidence="8 9">CBS 10342</strain>
    </source>
</reference>
<feature type="transmembrane region" description="Helical" evidence="7">
    <location>
        <begin position="200"/>
        <end position="222"/>
    </location>
</feature>
<evidence type="ECO:0000256" key="6">
    <source>
        <dbReference type="SAM" id="MobiDB-lite"/>
    </source>
</evidence>
<keyword evidence="9" id="KW-1185">Reference proteome</keyword>
<feature type="compositionally biased region" description="Low complexity" evidence="6">
    <location>
        <begin position="1"/>
        <end position="11"/>
    </location>
</feature>
<feature type="transmembrane region" description="Helical" evidence="7">
    <location>
        <begin position="57"/>
        <end position="77"/>
    </location>
</feature>
<evidence type="ECO:0000313" key="9">
    <source>
        <dbReference type="Proteomes" id="UP000189580"/>
    </source>
</evidence>
<name>A0A167FKQ1_9ASCO</name>
<keyword evidence="3 7" id="KW-0812">Transmembrane</keyword>
<dbReference type="OrthoDB" id="5581259at2759"/>
<keyword evidence="5 7" id="KW-0472">Membrane</keyword>
<feature type="transmembrane region" description="Helical" evidence="7">
    <location>
        <begin position="89"/>
        <end position="105"/>
    </location>
</feature>
<feature type="compositionally biased region" description="Low complexity" evidence="6">
    <location>
        <begin position="278"/>
        <end position="295"/>
    </location>
</feature>
<dbReference type="KEGG" id="slb:AWJ20_3050"/>
<evidence type="ECO:0000313" key="8">
    <source>
        <dbReference type="EMBL" id="ANB15423.1"/>
    </source>
</evidence>
<evidence type="ECO:0000256" key="2">
    <source>
        <dbReference type="ARBA" id="ARBA00007322"/>
    </source>
</evidence>
<gene>
    <name evidence="8" type="ORF">AWJ20_3050</name>
</gene>
<dbReference type="InterPro" id="IPR005344">
    <property type="entry name" value="TMEM33/Pom33"/>
</dbReference>
<dbReference type="GO" id="GO:0071786">
    <property type="term" value="P:endoplasmic reticulum tubular network organization"/>
    <property type="evidence" value="ECO:0007669"/>
    <property type="project" value="TreeGrafter"/>
</dbReference>
<evidence type="ECO:0000256" key="5">
    <source>
        <dbReference type="ARBA" id="ARBA00023136"/>
    </source>
</evidence>
<comment type="subcellular location">
    <subcellularLocation>
        <location evidence="1">Membrane</location>
        <topology evidence="1">Multi-pass membrane protein</topology>
    </subcellularLocation>
</comment>
<dbReference type="RefSeq" id="XP_018737900.1">
    <property type="nucleotide sequence ID" value="XM_018880043.1"/>
</dbReference>
<evidence type="ECO:0000256" key="4">
    <source>
        <dbReference type="ARBA" id="ARBA00022989"/>
    </source>
</evidence>
<feature type="compositionally biased region" description="Basic and acidic residues" evidence="6">
    <location>
        <begin position="37"/>
        <end position="48"/>
    </location>
</feature>
<dbReference type="AlphaFoldDB" id="A0A167FKQ1"/>
<feature type="region of interest" description="Disordered" evidence="6">
    <location>
        <begin position="1"/>
        <end position="48"/>
    </location>
</feature>
<evidence type="ECO:0000256" key="1">
    <source>
        <dbReference type="ARBA" id="ARBA00004141"/>
    </source>
</evidence>
<feature type="transmembrane region" description="Helical" evidence="7">
    <location>
        <begin position="145"/>
        <end position="166"/>
    </location>
</feature>
<feature type="transmembrane region" description="Helical" evidence="7">
    <location>
        <begin position="117"/>
        <end position="138"/>
    </location>
</feature>
<dbReference type="GO" id="GO:0005783">
    <property type="term" value="C:endoplasmic reticulum"/>
    <property type="evidence" value="ECO:0007669"/>
    <property type="project" value="TreeGrafter"/>
</dbReference>
<sequence>MSSSSTQSSTTNPATRSGAANAAGSKGPNNSQSTAEKQVEHTETPARDPKSIAPLQYAWFAGHVFTVVGTFIEILAYVTFQGHRQWSQIIYRTTFVVIVATYAISLNQKLKGQIPTFYALLPLESFQYGALASLWLISRGHLLKLIPYFVFSLLQASHFASTKLIAGTANAEKIDSEINKSAAKLEKIVSWNNIFLGLRLVLDFICIRSGAFVSLIAFGIFFRLRVEYSPGAAETVRELYVHVDKLLSNPKVPAKVQDVWKKVKWNIEHYEKHELKPAKPASSTSTASDNNNIASKKSKDPQSDLFLNGDKDKRQK</sequence>
<dbReference type="PANTHER" id="PTHR12703">
    <property type="entry name" value="TRANSMEMBRANE PROTEIN 33"/>
    <property type="match status" value="1"/>
</dbReference>
<dbReference type="GeneID" id="30035030"/>
<dbReference type="PANTHER" id="PTHR12703:SF4">
    <property type="entry name" value="TRANSMEMBRANE PROTEIN 33"/>
    <property type="match status" value="1"/>
</dbReference>
<organism evidence="8 9">
    <name type="scientific">Sugiyamaella lignohabitans</name>
    <dbReference type="NCBI Taxonomy" id="796027"/>
    <lineage>
        <taxon>Eukaryota</taxon>
        <taxon>Fungi</taxon>
        <taxon>Dikarya</taxon>
        <taxon>Ascomycota</taxon>
        <taxon>Saccharomycotina</taxon>
        <taxon>Dipodascomycetes</taxon>
        <taxon>Dipodascales</taxon>
        <taxon>Trichomonascaceae</taxon>
        <taxon>Sugiyamaella</taxon>
    </lineage>
</organism>
<proteinExistence type="inferred from homology"/>
<protein>
    <recommendedName>
        <fullName evidence="10">Endoplasmic reticulum protein</fullName>
    </recommendedName>
</protein>
<dbReference type="InterPro" id="IPR051645">
    <property type="entry name" value="PER33/POM33_regulator"/>
</dbReference>
<comment type="similarity">
    <text evidence="2">Belongs to the PER33/POM33 family.</text>
</comment>
<dbReference type="GO" id="GO:0016020">
    <property type="term" value="C:membrane"/>
    <property type="evidence" value="ECO:0007669"/>
    <property type="project" value="UniProtKB-SubCell"/>
</dbReference>
<evidence type="ECO:0000256" key="3">
    <source>
        <dbReference type="ARBA" id="ARBA00022692"/>
    </source>
</evidence>
<feature type="compositionally biased region" description="Polar residues" evidence="6">
    <location>
        <begin position="27"/>
        <end position="36"/>
    </location>
</feature>
<evidence type="ECO:0008006" key="10">
    <source>
        <dbReference type="Google" id="ProtNLM"/>
    </source>
</evidence>
<accession>A0A167FKQ1</accession>
<evidence type="ECO:0000256" key="7">
    <source>
        <dbReference type="SAM" id="Phobius"/>
    </source>
</evidence>
<keyword evidence="4 7" id="KW-1133">Transmembrane helix</keyword>
<dbReference type="Proteomes" id="UP000189580">
    <property type="component" value="Chromosome b"/>
</dbReference>
<dbReference type="GO" id="GO:0061024">
    <property type="term" value="P:membrane organization"/>
    <property type="evidence" value="ECO:0007669"/>
    <property type="project" value="TreeGrafter"/>
</dbReference>
<dbReference type="Pfam" id="PF03661">
    <property type="entry name" value="TMEM33_Pom33"/>
    <property type="match status" value="1"/>
</dbReference>